<evidence type="ECO:0000313" key="3">
    <source>
        <dbReference type="Ensembl" id="ENSPSIP00000008781.1"/>
    </source>
</evidence>
<dbReference type="GeneTree" id="ENSGT00940000155061"/>
<dbReference type="InterPro" id="IPR035999">
    <property type="entry name" value="Sec7_dom_sf"/>
</dbReference>
<name>K7FL71_PELSI</name>
<dbReference type="EMBL" id="AGCU01040510">
    <property type="status" value="NOT_ANNOTATED_CDS"/>
    <property type="molecule type" value="Genomic_DNA"/>
</dbReference>
<feature type="region of interest" description="Disordered" evidence="1">
    <location>
        <begin position="62"/>
        <end position="85"/>
    </location>
</feature>
<dbReference type="InterPro" id="IPR023394">
    <property type="entry name" value="Sec7_C_sf"/>
</dbReference>
<dbReference type="PANTHER" id="PTHR10663:SF334">
    <property type="entry name" value="PH AND SEC7 DOMAIN-CONTAINING PROTEIN 1"/>
    <property type="match status" value="1"/>
</dbReference>
<evidence type="ECO:0000256" key="1">
    <source>
        <dbReference type="SAM" id="MobiDB-lite"/>
    </source>
</evidence>
<reference evidence="4" key="2">
    <citation type="journal article" date="2013" name="Nat. Genet.">
        <title>The draft genomes of soft-shell turtle and green sea turtle yield insights into the development and evolution of the turtle-specific body plan.</title>
        <authorList>
            <person name="Wang Z."/>
            <person name="Pascual-Anaya J."/>
            <person name="Zadissa A."/>
            <person name="Li W."/>
            <person name="Niimura Y."/>
            <person name="Huang Z."/>
            <person name="Li C."/>
            <person name="White S."/>
            <person name="Xiong Z."/>
            <person name="Fang D."/>
            <person name="Wang B."/>
            <person name="Ming Y."/>
            <person name="Chen Y."/>
            <person name="Zheng Y."/>
            <person name="Kuraku S."/>
            <person name="Pignatelli M."/>
            <person name="Herrero J."/>
            <person name="Beal K."/>
            <person name="Nozawa M."/>
            <person name="Li Q."/>
            <person name="Wang J."/>
            <person name="Zhang H."/>
            <person name="Yu L."/>
            <person name="Shigenobu S."/>
            <person name="Wang J."/>
            <person name="Liu J."/>
            <person name="Flicek P."/>
            <person name="Searle S."/>
            <person name="Wang J."/>
            <person name="Kuratani S."/>
            <person name="Yin Y."/>
            <person name="Aken B."/>
            <person name="Zhang G."/>
            <person name="Irie N."/>
        </authorList>
    </citation>
    <scope>NUCLEOTIDE SEQUENCE [LARGE SCALE GENOMIC DNA]</scope>
    <source>
        <strain evidence="4">Daiwa-1</strain>
    </source>
</reference>
<dbReference type="EMBL" id="AGCU01040513">
    <property type="status" value="NOT_ANNOTATED_CDS"/>
    <property type="molecule type" value="Genomic_DNA"/>
</dbReference>
<dbReference type="AlphaFoldDB" id="K7FL71"/>
<dbReference type="EMBL" id="AGCU01040511">
    <property type="status" value="NOT_ANNOTATED_CDS"/>
    <property type="molecule type" value="Genomic_DNA"/>
</dbReference>
<dbReference type="SMART" id="SM00222">
    <property type="entry name" value="Sec7"/>
    <property type="match status" value="1"/>
</dbReference>
<dbReference type="EMBL" id="AGCU01040515">
    <property type="status" value="NOT_ANNOTATED_CDS"/>
    <property type="molecule type" value="Genomic_DNA"/>
</dbReference>
<sequence>LFSSLSNGLGTPAEHIPALLGSPLGTEPHGQGGAWVYARESSAHAQRIAKAKWEFFYGSLDPPGTGATPAEPAPEPSPGPGALQGTGIIRRTVKYSETDLDSVPLRCYRETNIDDILAEKDEGDSAIESQKDSESNPSVTGALGRRPSEPEEPFPVHGGECPRNRLRGEEADEDDEVFEATRQEKGGRLTQAAHAGPLKSPVPFLLGHSLSRDGMDSFSKHFESIMESHRAKGTSYTSLDSIDVLSSPARTPGTYFTFDLPALTPEIQDQIRDSAKILPPWPTWSLTLAPWTEREEEPGRRGKSGFHSPCRSEDSFGLALASIASDHPLSQLISDSDSELDSTEQLALGSTDTLSNGHKADLEAAKRLAKRLYNLDGFKKADVARHLGKNNEFSKMVAGEYLKFFVFTGMSLDQALRSFLKELALMGETQERERVLAHFSQRYHQCNPGTISSEAPPLHHSPALPVTLIHTGLISNNIGKRMSCSDFIGNLEGLNGGSDFPKELLKPVLLSTSGAPQEWAALCDQLRKSLSELADPNPKAIKRISSGSNPFLDFSQDSSIATYKHGLLVRKSHAEPDCKKS</sequence>
<feature type="compositionally biased region" description="Basic and acidic residues" evidence="1">
    <location>
        <begin position="160"/>
        <end position="169"/>
    </location>
</feature>
<feature type="region of interest" description="Disordered" evidence="1">
    <location>
        <begin position="120"/>
        <end position="177"/>
    </location>
</feature>
<dbReference type="Proteomes" id="UP000007267">
    <property type="component" value="Unassembled WGS sequence"/>
</dbReference>
<dbReference type="Gene3D" id="1.10.1000.11">
    <property type="entry name" value="Arf Nucleotide-binding Site Opener,domain 2"/>
    <property type="match status" value="1"/>
</dbReference>
<feature type="domain" description="SEC7" evidence="2">
    <location>
        <begin position="348"/>
        <end position="515"/>
    </location>
</feature>
<dbReference type="EMBL" id="AGCU01040514">
    <property type="status" value="NOT_ANNOTATED_CDS"/>
    <property type="molecule type" value="Genomic_DNA"/>
</dbReference>
<proteinExistence type="predicted"/>
<dbReference type="EMBL" id="AGCU01040516">
    <property type="status" value="NOT_ANNOTATED_CDS"/>
    <property type="molecule type" value="Genomic_DNA"/>
</dbReference>
<organism evidence="3 4">
    <name type="scientific">Pelodiscus sinensis</name>
    <name type="common">Chinese softshell turtle</name>
    <name type="synonym">Trionyx sinensis</name>
    <dbReference type="NCBI Taxonomy" id="13735"/>
    <lineage>
        <taxon>Eukaryota</taxon>
        <taxon>Metazoa</taxon>
        <taxon>Chordata</taxon>
        <taxon>Craniata</taxon>
        <taxon>Vertebrata</taxon>
        <taxon>Euteleostomi</taxon>
        <taxon>Archelosauria</taxon>
        <taxon>Testudinata</taxon>
        <taxon>Testudines</taxon>
        <taxon>Cryptodira</taxon>
        <taxon>Trionychia</taxon>
        <taxon>Trionychidae</taxon>
        <taxon>Pelodiscus</taxon>
    </lineage>
</organism>
<dbReference type="PROSITE" id="PS50190">
    <property type="entry name" value="SEC7"/>
    <property type="match status" value="1"/>
</dbReference>
<dbReference type="Pfam" id="PF01369">
    <property type="entry name" value="Sec7"/>
    <property type="match status" value="1"/>
</dbReference>
<reference evidence="3" key="3">
    <citation type="submission" date="2025-08" db="UniProtKB">
        <authorList>
            <consortium name="Ensembl"/>
        </authorList>
    </citation>
    <scope>IDENTIFICATION</scope>
</reference>
<dbReference type="PANTHER" id="PTHR10663">
    <property type="entry name" value="GUANYL-NUCLEOTIDE EXCHANGE FACTOR"/>
    <property type="match status" value="1"/>
</dbReference>
<dbReference type="InterPro" id="IPR000904">
    <property type="entry name" value="Sec7_dom"/>
</dbReference>
<keyword evidence="4" id="KW-1185">Reference proteome</keyword>
<reference evidence="4" key="1">
    <citation type="submission" date="2011-10" db="EMBL/GenBank/DDBJ databases">
        <authorList>
            <consortium name="Soft-shell Turtle Genome Consortium"/>
        </authorList>
    </citation>
    <scope>NUCLEOTIDE SEQUENCE [LARGE SCALE GENOMIC DNA]</scope>
    <source>
        <strain evidence="4">Daiwa-1</strain>
    </source>
</reference>
<dbReference type="EMBL" id="AGCU01040509">
    <property type="status" value="NOT_ANNOTATED_CDS"/>
    <property type="molecule type" value="Genomic_DNA"/>
</dbReference>
<accession>K7FL71</accession>
<protein>
    <submittedName>
        <fullName evidence="3">Pleckstrin and Sec7 domain containing</fullName>
    </submittedName>
</protein>
<dbReference type="GO" id="GO:0032012">
    <property type="term" value="P:regulation of ARF protein signal transduction"/>
    <property type="evidence" value="ECO:0007669"/>
    <property type="project" value="InterPro"/>
</dbReference>
<gene>
    <name evidence="3" type="primary">PSD</name>
</gene>
<dbReference type="EMBL" id="AGCU01040517">
    <property type="status" value="NOT_ANNOTATED_CDS"/>
    <property type="molecule type" value="Genomic_DNA"/>
</dbReference>
<reference evidence="3" key="4">
    <citation type="submission" date="2025-09" db="UniProtKB">
        <authorList>
            <consortium name="Ensembl"/>
        </authorList>
    </citation>
    <scope>IDENTIFICATION</scope>
</reference>
<dbReference type="SUPFAM" id="SSF48425">
    <property type="entry name" value="Sec7 domain"/>
    <property type="match status" value="1"/>
</dbReference>
<dbReference type="EMBL" id="AGCU01040508">
    <property type="status" value="NOT_ANNOTATED_CDS"/>
    <property type="molecule type" value="Genomic_DNA"/>
</dbReference>
<evidence type="ECO:0000259" key="2">
    <source>
        <dbReference type="PROSITE" id="PS50190"/>
    </source>
</evidence>
<dbReference type="GO" id="GO:0005085">
    <property type="term" value="F:guanyl-nucleotide exchange factor activity"/>
    <property type="evidence" value="ECO:0007669"/>
    <property type="project" value="InterPro"/>
</dbReference>
<dbReference type="EMBL" id="AGCU01040512">
    <property type="status" value="NOT_ANNOTATED_CDS"/>
    <property type="molecule type" value="Genomic_DNA"/>
</dbReference>
<dbReference type="HOGENOM" id="CLU_011021_3_1_1"/>
<evidence type="ECO:0000313" key="4">
    <source>
        <dbReference type="Proteomes" id="UP000007267"/>
    </source>
</evidence>
<dbReference type="CDD" id="cd00171">
    <property type="entry name" value="Sec7"/>
    <property type="match status" value="1"/>
</dbReference>
<dbReference type="Ensembl" id="ENSPSIT00000008827.1">
    <property type="protein sequence ID" value="ENSPSIP00000008781.1"/>
    <property type="gene ID" value="ENSPSIG00000007972.1"/>
</dbReference>